<evidence type="ECO:0000256" key="1">
    <source>
        <dbReference type="SAM" id="MobiDB-lite"/>
    </source>
</evidence>
<keyword evidence="3" id="KW-1185">Reference proteome</keyword>
<accession>A0A918B0F3</accession>
<evidence type="ECO:0000313" key="3">
    <source>
        <dbReference type="Proteomes" id="UP000654123"/>
    </source>
</evidence>
<reference evidence="2" key="1">
    <citation type="journal article" date="2014" name="Int. J. Syst. Evol. Microbiol.">
        <title>Complete genome sequence of Corynebacterium casei LMG S-19264T (=DSM 44701T), isolated from a smear-ripened cheese.</title>
        <authorList>
            <consortium name="US DOE Joint Genome Institute (JGI-PGF)"/>
            <person name="Walter F."/>
            <person name="Albersmeier A."/>
            <person name="Kalinowski J."/>
            <person name="Ruckert C."/>
        </authorList>
    </citation>
    <scope>NUCLEOTIDE SEQUENCE</scope>
    <source>
        <strain evidence="2">JCM 4335</strain>
    </source>
</reference>
<feature type="compositionally biased region" description="Gly residues" evidence="1">
    <location>
        <begin position="61"/>
        <end position="74"/>
    </location>
</feature>
<dbReference type="AlphaFoldDB" id="A0A918B0F3"/>
<organism evidence="2 3">
    <name type="scientific">Streptomyces roseolilacinus</name>
    <dbReference type="NCBI Taxonomy" id="66904"/>
    <lineage>
        <taxon>Bacteria</taxon>
        <taxon>Bacillati</taxon>
        <taxon>Actinomycetota</taxon>
        <taxon>Actinomycetes</taxon>
        <taxon>Kitasatosporales</taxon>
        <taxon>Streptomycetaceae</taxon>
        <taxon>Streptomyces</taxon>
    </lineage>
</organism>
<reference evidence="2" key="2">
    <citation type="submission" date="2020-09" db="EMBL/GenBank/DDBJ databases">
        <authorList>
            <person name="Sun Q."/>
            <person name="Ohkuma M."/>
        </authorList>
    </citation>
    <scope>NUCLEOTIDE SEQUENCE</scope>
    <source>
        <strain evidence="2">JCM 4335</strain>
    </source>
</reference>
<gene>
    <name evidence="2" type="ORF">GCM10010249_31510</name>
</gene>
<dbReference type="Pfam" id="PF19790">
    <property type="entry name" value="DUF6274"/>
    <property type="match status" value="1"/>
</dbReference>
<evidence type="ECO:0000313" key="2">
    <source>
        <dbReference type="EMBL" id="GGQ10729.1"/>
    </source>
</evidence>
<name>A0A918B0F3_9ACTN</name>
<sequence length="74" mass="7754">MAAATARHETRAPLRARLAAASGYRHPARRRAVRHRLVQDAVLGEQPPPVPPPAGWRARGGRVGRGDSGGSAGS</sequence>
<dbReference type="Proteomes" id="UP000654123">
    <property type="component" value="Unassembled WGS sequence"/>
</dbReference>
<protein>
    <submittedName>
        <fullName evidence="2">Uncharacterized protein</fullName>
    </submittedName>
</protein>
<dbReference type="InterPro" id="IPR046241">
    <property type="entry name" value="DUF6274"/>
</dbReference>
<feature type="region of interest" description="Disordered" evidence="1">
    <location>
        <begin position="41"/>
        <end position="74"/>
    </location>
</feature>
<dbReference type="EMBL" id="BMSV01000006">
    <property type="protein sequence ID" value="GGQ10729.1"/>
    <property type="molecule type" value="Genomic_DNA"/>
</dbReference>
<proteinExistence type="predicted"/>
<comment type="caution">
    <text evidence="2">The sequence shown here is derived from an EMBL/GenBank/DDBJ whole genome shotgun (WGS) entry which is preliminary data.</text>
</comment>
<dbReference type="RefSeq" id="WP_189534229.1">
    <property type="nucleotide sequence ID" value="NZ_BMSV01000006.1"/>
</dbReference>